<reference evidence="4 5" key="1">
    <citation type="submission" date="2020-10" db="EMBL/GenBank/DDBJ databases">
        <title>ChiBAC.</title>
        <authorList>
            <person name="Zenner C."/>
            <person name="Hitch T.C.A."/>
            <person name="Clavel T."/>
        </authorList>
    </citation>
    <scope>NUCLEOTIDE SEQUENCE [LARGE SCALE GENOMIC DNA]</scope>
    <source>
        <strain evidence="4 5">DSM 107455</strain>
    </source>
</reference>
<keyword evidence="2" id="KW-0663">Pyridoxal phosphate</keyword>
<evidence type="ECO:0000256" key="2">
    <source>
        <dbReference type="ARBA" id="ARBA00022898"/>
    </source>
</evidence>
<dbReference type="Gene3D" id="3.20.20.10">
    <property type="entry name" value="Alanine racemase"/>
    <property type="match status" value="1"/>
</dbReference>
<dbReference type="EMBL" id="JADCJZ010000001">
    <property type="protein sequence ID" value="MBE5024007.1"/>
    <property type="molecule type" value="Genomic_DNA"/>
</dbReference>
<dbReference type="RefSeq" id="WP_193529404.1">
    <property type="nucleotide sequence ID" value="NZ_JADCJZ010000001.1"/>
</dbReference>
<organism evidence="4 5">
    <name type="scientific">Thermophilibacter gallinarum</name>
    <dbReference type="NCBI Taxonomy" id="2779357"/>
    <lineage>
        <taxon>Bacteria</taxon>
        <taxon>Bacillati</taxon>
        <taxon>Actinomycetota</taxon>
        <taxon>Coriobacteriia</taxon>
        <taxon>Coriobacteriales</taxon>
        <taxon>Atopobiaceae</taxon>
        <taxon>Thermophilibacter</taxon>
    </lineage>
</organism>
<keyword evidence="5" id="KW-1185">Reference proteome</keyword>
<evidence type="ECO:0000313" key="5">
    <source>
        <dbReference type="Proteomes" id="UP001194273"/>
    </source>
</evidence>
<comment type="cofactor">
    <cofactor evidence="1">
        <name>pyridoxal 5'-phosphate</name>
        <dbReference type="ChEBI" id="CHEBI:597326"/>
    </cofactor>
</comment>
<comment type="caution">
    <text evidence="4">The sequence shown here is derived from an EMBL/GenBank/DDBJ whole genome shotgun (WGS) entry which is preliminary data.</text>
</comment>
<evidence type="ECO:0000256" key="1">
    <source>
        <dbReference type="ARBA" id="ARBA00001933"/>
    </source>
</evidence>
<dbReference type="InterPro" id="IPR022644">
    <property type="entry name" value="De-COase2_N"/>
</dbReference>
<dbReference type="Pfam" id="PF02784">
    <property type="entry name" value="Orn_Arg_deC_N"/>
    <property type="match status" value="1"/>
</dbReference>
<protein>
    <submittedName>
        <fullName evidence="4">Pyridoxal-dependent decarboxylase</fullName>
    </submittedName>
</protein>
<evidence type="ECO:0000259" key="3">
    <source>
        <dbReference type="Pfam" id="PF02784"/>
    </source>
</evidence>
<sequence>MFSREQLEGLATPCFIFDAEELEKNLLDFSRALAESWGPRSCVGYSVKTNPFPWILDEARKCGCMAEVVSDEEYHLALLRGFSPDQIIFNGPVKGREWFRFAVRSGSVVNVDSRREIRWLRELSEEGDADIRVGVRANIDLERFCPGQTIGGSEPGRFGFCYEDGDLAWAISEIRGIPGARVVGLHMHVTTYGRFPGTYRVLASHAAKIIDDYALAEDLAYVDMGGGYYGGGKRNEGKYEEYARAISEQLSGLDRNRVSLYVEPGGAVICTPGYYVGRVVDAKDVRGTRFVVSELSRLNIDHEMKKTSYPMELFTASQGIVAKQELCGFTCMESDRMCELHDSAELAEGDIVLIKFAGAYSMSFTPGFFIEDAPAVYSYRNGLFGLLRPCFNKMPPSEGIITKGVDELV</sequence>
<feature type="domain" description="Orn/DAP/Arg decarboxylase 2 N-terminal" evidence="3">
    <location>
        <begin position="28"/>
        <end position="268"/>
    </location>
</feature>
<dbReference type="SUPFAM" id="SSF50621">
    <property type="entry name" value="Alanine racemase C-terminal domain-like"/>
    <property type="match status" value="1"/>
</dbReference>
<dbReference type="Gene3D" id="2.40.37.10">
    <property type="entry name" value="Lyase, Ornithine Decarboxylase, Chain A, domain 1"/>
    <property type="match status" value="1"/>
</dbReference>
<dbReference type="InterPro" id="IPR009006">
    <property type="entry name" value="Ala_racemase/Decarboxylase_C"/>
</dbReference>
<dbReference type="PANTHER" id="PTHR43727">
    <property type="entry name" value="DIAMINOPIMELATE DECARBOXYLASE"/>
    <property type="match status" value="1"/>
</dbReference>
<dbReference type="InterPro" id="IPR029066">
    <property type="entry name" value="PLP-binding_barrel"/>
</dbReference>
<proteinExistence type="predicted"/>
<evidence type="ECO:0000313" key="4">
    <source>
        <dbReference type="EMBL" id="MBE5024007.1"/>
    </source>
</evidence>
<gene>
    <name evidence="4" type="ORF">INF26_03965</name>
</gene>
<dbReference type="PANTHER" id="PTHR43727:SF3">
    <property type="entry name" value="GROUP IV DECARBOXYLASE"/>
    <property type="match status" value="1"/>
</dbReference>
<dbReference type="SUPFAM" id="SSF51419">
    <property type="entry name" value="PLP-binding barrel"/>
    <property type="match status" value="1"/>
</dbReference>
<name>A0ABR9QSF0_9ACTN</name>
<dbReference type="Proteomes" id="UP001194273">
    <property type="component" value="Unassembled WGS sequence"/>
</dbReference>
<accession>A0ABR9QSF0</accession>